<protein>
    <submittedName>
        <fullName evidence="2">Transcriptional regulator</fullName>
    </submittedName>
</protein>
<reference evidence="2 3" key="1">
    <citation type="submission" date="2014-08" db="EMBL/GenBank/DDBJ databases">
        <title>Chaperone-usher fimbriae in a diverse selection of Gallibacterium genomes.</title>
        <authorList>
            <person name="Kudirkiene E."/>
            <person name="Bager R.J."/>
            <person name="Johnson T.J."/>
            <person name="Bojesen A.M."/>
        </authorList>
    </citation>
    <scope>NUCLEOTIDE SEQUENCE [LARGE SCALE GENOMIC DNA]</scope>
    <source>
        <strain evidence="2 3">CCM5976</strain>
    </source>
</reference>
<organism evidence="2 3">
    <name type="scientific">Gallibacterium genomosp. 2</name>
    <dbReference type="NCBI Taxonomy" id="155517"/>
    <lineage>
        <taxon>Bacteria</taxon>
        <taxon>Pseudomonadati</taxon>
        <taxon>Pseudomonadota</taxon>
        <taxon>Gammaproteobacteria</taxon>
        <taxon>Pasteurellales</taxon>
        <taxon>Pasteurellaceae</taxon>
        <taxon>Gallibacterium</taxon>
    </lineage>
</organism>
<dbReference type="InterPro" id="IPR036390">
    <property type="entry name" value="WH_DNA-bd_sf"/>
</dbReference>
<dbReference type="InterPro" id="IPR036388">
    <property type="entry name" value="WH-like_DNA-bd_sf"/>
</dbReference>
<evidence type="ECO:0000256" key="1">
    <source>
        <dbReference type="ARBA" id="ARBA00023125"/>
    </source>
</evidence>
<dbReference type="SUPFAM" id="SSF46785">
    <property type="entry name" value="Winged helix' DNA-binding domain"/>
    <property type="match status" value="1"/>
</dbReference>
<dbReference type="Gene3D" id="1.10.10.10">
    <property type="entry name" value="Winged helix-like DNA-binding domain superfamily/Winged helix DNA-binding domain"/>
    <property type="match status" value="1"/>
</dbReference>
<dbReference type="PANTHER" id="PTHR33221">
    <property type="entry name" value="WINGED HELIX-TURN-HELIX TRANSCRIPTIONAL REGULATOR, RRF2 FAMILY"/>
    <property type="match status" value="1"/>
</dbReference>
<dbReference type="InterPro" id="IPR030489">
    <property type="entry name" value="TR_Rrf2-type_CS"/>
</dbReference>
<dbReference type="Proteomes" id="UP000030418">
    <property type="component" value="Unassembled WGS sequence"/>
</dbReference>
<gene>
    <name evidence="2" type="ORF">P375_03335</name>
</gene>
<dbReference type="GO" id="GO:0003690">
    <property type="term" value="F:double-stranded DNA binding"/>
    <property type="evidence" value="ECO:0007669"/>
    <property type="project" value="InterPro"/>
</dbReference>
<dbReference type="PANTHER" id="PTHR33221:SF5">
    <property type="entry name" value="HTH-TYPE TRANSCRIPTIONAL REGULATOR ISCR"/>
    <property type="match status" value="1"/>
</dbReference>
<sequence length="158" mass="17573">MKLTSKGRYAVTAILDIALNANNGPVTLADISERQKISLSYLEQLFAKLRRHGLVKSTRGPGGGYQLGYACEDISIGMIISAVNENVQATKCKSKGNCQDGVQCLTHSLWQKLSDRIEDFLNEITVAELVSSQQEKMQQRYRAEISVQQHLENENIDS</sequence>
<dbReference type="Pfam" id="PF02082">
    <property type="entry name" value="Rrf2"/>
    <property type="match status" value="1"/>
</dbReference>
<dbReference type="EMBL" id="JPXY01000014">
    <property type="protein sequence ID" value="KGQ33630.1"/>
    <property type="molecule type" value="Genomic_DNA"/>
</dbReference>
<dbReference type="FunFam" id="1.10.10.10:FF:000026">
    <property type="entry name" value="HTH-type transcriptional regulator IscR"/>
    <property type="match status" value="1"/>
</dbReference>
<name>A0A0A2XSG9_9PAST</name>
<keyword evidence="3" id="KW-1185">Reference proteome</keyword>
<keyword evidence="1" id="KW-0238">DNA-binding</keyword>
<dbReference type="GO" id="GO:0005829">
    <property type="term" value="C:cytosol"/>
    <property type="evidence" value="ECO:0007669"/>
    <property type="project" value="TreeGrafter"/>
</dbReference>
<comment type="caution">
    <text evidence="2">The sequence shown here is derived from an EMBL/GenBank/DDBJ whole genome shotgun (WGS) entry which is preliminary data.</text>
</comment>
<evidence type="ECO:0000313" key="3">
    <source>
        <dbReference type="Proteomes" id="UP000030418"/>
    </source>
</evidence>
<evidence type="ECO:0000313" key="2">
    <source>
        <dbReference type="EMBL" id="KGQ33630.1"/>
    </source>
</evidence>
<dbReference type="RefSeq" id="WP_039134301.1">
    <property type="nucleotide sequence ID" value="NZ_JPXY01000014.1"/>
</dbReference>
<dbReference type="NCBIfam" id="TIGR02010">
    <property type="entry name" value="IscR"/>
    <property type="match status" value="1"/>
</dbReference>
<dbReference type="AlphaFoldDB" id="A0A0A2XSG9"/>
<dbReference type="InterPro" id="IPR000944">
    <property type="entry name" value="Tscrpt_reg_Rrf2"/>
</dbReference>
<dbReference type="NCBIfam" id="TIGR00738">
    <property type="entry name" value="rrf2_super"/>
    <property type="match status" value="1"/>
</dbReference>
<proteinExistence type="predicted"/>
<dbReference type="InterPro" id="IPR010242">
    <property type="entry name" value="TF_HTH_IscR"/>
</dbReference>
<accession>A0A0A2XSG9</accession>
<dbReference type="PROSITE" id="PS01332">
    <property type="entry name" value="HTH_RRF2_1"/>
    <property type="match status" value="1"/>
</dbReference>
<dbReference type="GO" id="GO:0003700">
    <property type="term" value="F:DNA-binding transcription factor activity"/>
    <property type="evidence" value="ECO:0007669"/>
    <property type="project" value="InterPro"/>
</dbReference>
<dbReference type="PROSITE" id="PS51197">
    <property type="entry name" value="HTH_RRF2_2"/>
    <property type="match status" value="1"/>
</dbReference>